<dbReference type="InterPro" id="IPR045172">
    <property type="entry name" value="TBCB_Ubl"/>
</dbReference>
<feature type="domain" description="CAP-Gly" evidence="6">
    <location>
        <begin position="185"/>
        <end position="227"/>
    </location>
</feature>
<dbReference type="SUPFAM" id="SSF74924">
    <property type="entry name" value="Cap-Gly domain"/>
    <property type="match status" value="1"/>
</dbReference>
<dbReference type="InterPro" id="IPR000626">
    <property type="entry name" value="Ubiquitin-like_dom"/>
</dbReference>
<dbReference type="Gene3D" id="3.10.20.90">
    <property type="entry name" value="Phosphatidylinositol 3-kinase Catalytic Subunit, Chain A, domain 1"/>
    <property type="match status" value="1"/>
</dbReference>
<evidence type="ECO:0000313" key="7">
    <source>
        <dbReference type="Ensembl" id="ENSDCDP00010053170.1"/>
    </source>
</evidence>
<dbReference type="PROSITE" id="PS50245">
    <property type="entry name" value="CAP_GLY_2"/>
    <property type="match status" value="1"/>
</dbReference>
<dbReference type="Ensembl" id="ENSDCDT00010063667.1">
    <property type="protein sequence ID" value="ENSDCDP00010053170.1"/>
    <property type="gene ID" value="ENSDCDG00010030930.1"/>
</dbReference>
<dbReference type="SUPFAM" id="SSF54236">
    <property type="entry name" value="Ubiquitin-like"/>
    <property type="match status" value="1"/>
</dbReference>
<feature type="coiled-coil region" evidence="5">
    <location>
        <begin position="134"/>
        <end position="161"/>
    </location>
</feature>
<accession>A0AAY4E6B0</accession>
<dbReference type="GeneTree" id="ENSGT00940000156119"/>
<proteinExistence type="inferred from homology"/>
<comment type="subcellular location">
    <subcellularLocation>
        <location evidence="1">Cytoplasm</location>
    </subcellularLocation>
</comment>
<evidence type="ECO:0000313" key="8">
    <source>
        <dbReference type="Proteomes" id="UP000694580"/>
    </source>
</evidence>
<dbReference type="GeneID" id="114769402"/>
<dbReference type="InterPro" id="IPR000938">
    <property type="entry name" value="CAP-Gly_domain"/>
</dbReference>
<evidence type="ECO:0000256" key="2">
    <source>
        <dbReference type="ARBA" id="ARBA00022490"/>
    </source>
</evidence>
<keyword evidence="5" id="KW-0175">Coiled coil</keyword>
<dbReference type="GO" id="GO:0005938">
    <property type="term" value="C:cell cortex"/>
    <property type="evidence" value="ECO:0007669"/>
    <property type="project" value="TreeGrafter"/>
</dbReference>
<reference evidence="7" key="2">
    <citation type="submission" date="2025-08" db="UniProtKB">
        <authorList>
            <consortium name="Ensembl"/>
        </authorList>
    </citation>
    <scope>IDENTIFICATION</scope>
</reference>
<dbReference type="RefSeq" id="XP_028818211.1">
    <property type="nucleotide sequence ID" value="XM_028962378.1"/>
</dbReference>
<keyword evidence="3" id="KW-0143">Chaperone</keyword>
<dbReference type="Pfam" id="PF14560">
    <property type="entry name" value="Ubiquitin_2"/>
    <property type="match status" value="1"/>
</dbReference>
<keyword evidence="8" id="KW-1185">Reference proteome</keyword>
<dbReference type="RefSeq" id="XP_028818210.1">
    <property type="nucleotide sequence ID" value="XM_028962377.1"/>
</dbReference>
<dbReference type="GO" id="GO:0051010">
    <property type="term" value="F:microtubule plus-end binding"/>
    <property type="evidence" value="ECO:0007669"/>
    <property type="project" value="TreeGrafter"/>
</dbReference>
<dbReference type="InterPro" id="IPR036859">
    <property type="entry name" value="CAP-Gly_dom_sf"/>
</dbReference>
<dbReference type="GO" id="GO:0007021">
    <property type="term" value="P:tubulin complex assembly"/>
    <property type="evidence" value="ECO:0007669"/>
    <property type="project" value="InterPro"/>
</dbReference>
<dbReference type="AlphaFoldDB" id="A0AAY4E6B0"/>
<name>A0AAY4E6B0_9TELE</name>
<dbReference type="GO" id="GO:0031122">
    <property type="term" value="P:cytoplasmic microtubule organization"/>
    <property type="evidence" value="ECO:0007669"/>
    <property type="project" value="TreeGrafter"/>
</dbReference>
<organism evidence="7 8">
    <name type="scientific">Denticeps clupeoides</name>
    <name type="common">denticle herring</name>
    <dbReference type="NCBI Taxonomy" id="299321"/>
    <lineage>
        <taxon>Eukaryota</taxon>
        <taxon>Metazoa</taxon>
        <taxon>Chordata</taxon>
        <taxon>Craniata</taxon>
        <taxon>Vertebrata</taxon>
        <taxon>Euteleostomi</taxon>
        <taxon>Actinopterygii</taxon>
        <taxon>Neopterygii</taxon>
        <taxon>Teleostei</taxon>
        <taxon>Clupei</taxon>
        <taxon>Clupeiformes</taxon>
        <taxon>Denticipitoidei</taxon>
        <taxon>Denticipitidae</taxon>
        <taxon>Denticeps</taxon>
    </lineage>
</organism>
<sequence>MDGNVSIISSPVVAVRLTSTISSFESNRRFSRGITIAEFKSKLEIVVGVPASCMRLQLFSALDKLLLDLDDDEALLGSYPVDDDCRIHVIDRSGTQTGEFTDLSRVEKYEISEEAYEKRTDSVRSLLKQKRAGRFNEEEAVKREEKLAEKEEKEKAAAAAISTGSRCKVEVPGNPTKIGTVMYVGTPDFKPGHWVGVKYDEPLGKNDGSVNGKRYFECQPKYGGFVKPTSVTVGDFPEEDYGLDEM</sequence>
<evidence type="ECO:0000256" key="4">
    <source>
        <dbReference type="ARBA" id="ARBA00025779"/>
    </source>
</evidence>
<dbReference type="PANTHER" id="PTHR18916">
    <property type="entry name" value="DYNACTIN 1-RELATED MICROTUBULE-BINDING"/>
    <property type="match status" value="1"/>
</dbReference>
<dbReference type="GO" id="GO:0005634">
    <property type="term" value="C:nucleus"/>
    <property type="evidence" value="ECO:0007669"/>
    <property type="project" value="TreeGrafter"/>
</dbReference>
<protein>
    <recommendedName>
        <fullName evidence="6">CAP-Gly domain-containing protein</fullName>
    </recommendedName>
</protein>
<reference evidence="7" key="3">
    <citation type="submission" date="2025-09" db="UniProtKB">
        <authorList>
            <consortium name="Ensembl"/>
        </authorList>
    </citation>
    <scope>IDENTIFICATION</scope>
</reference>
<dbReference type="FunFam" id="2.30.30.190:FF:000013">
    <property type="entry name" value="Tubulin-folding cofactor B"/>
    <property type="match status" value="1"/>
</dbReference>
<comment type="similarity">
    <text evidence="4">Belongs to the TBCB family.</text>
</comment>
<dbReference type="PANTHER" id="PTHR18916:SF85">
    <property type="entry name" value="TUBULIN-FOLDING COFACTOR B"/>
    <property type="match status" value="1"/>
</dbReference>
<keyword evidence="2" id="KW-0963">Cytoplasm</keyword>
<dbReference type="InterPro" id="IPR029071">
    <property type="entry name" value="Ubiquitin-like_domsf"/>
</dbReference>
<evidence type="ECO:0000259" key="6">
    <source>
        <dbReference type="PROSITE" id="PS50245"/>
    </source>
</evidence>
<dbReference type="GO" id="GO:0005829">
    <property type="term" value="C:cytosol"/>
    <property type="evidence" value="ECO:0007669"/>
    <property type="project" value="UniProtKB-ARBA"/>
</dbReference>
<evidence type="ECO:0000256" key="3">
    <source>
        <dbReference type="ARBA" id="ARBA00023186"/>
    </source>
</evidence>
<evidence type="ECO:0000256" key="1">
    <source>
        <dbReference type="ARBA" id="ARBA00004496"/>
    </source>
</evidence>
<evidence type="ECO:0000256" key="5">
    <source>
        <dbReference type="SAM" id="Coils"/>
    </source>
</evidence>
<gene>
    <name evidence="7" type="primary">TBCB</name>
</gene>
<dbReference type="CDD" id="cd01789">
    <property type="entry name" value="Ubl_TBCB"/>
    <property type="match status" value="1"/>
</dbReference>
<dbReference type="GO" id="GO:0007023">
    <property type="term" value="P:post-chaperonin tubulin folding pathway"/>
    <property type="evidence" value="ECO:0007669"/>
    <property type="project" value="InterPro"/>
</dbReference>
<dbReference type="Gene3D" id="2.30.30.190">
    <property type="entry name" value="CAP Gly-rich-like domain"/>
    <property type="match status" value="1"/>
</dbReference>
<dbReference type="Pfam" id="PF01302">
    <property type="entry name" value="CAP_GLY"/>
    <property type="match status" value="1"/>
</dbReference>
<dbReference type="GO" id="GO:0043014">
    <property type="term" value="F:alpha-tubulin binding"/>
    <property type="evidence" value="ECO:0007669"/>
    <property type="project" value="InterPro"/>
</dbReference>
<dbReference type="Proteomes" id="UP000694580">
    <property type="component" value="Chromosome 19"/>
</dbReference>
<reference evidence="7 8" key="1">
    <citation type="submission" date="2020-06" db="EMBL/GenBank/DDBJ databases">
        <authorList>
            <consortium name="Wellcome Sanger Institute Data Sharing"/>
        </authorList>
    </citation>
    <scope>NUCLEOTIDE SEQUENCE [LARGE SCALE GENOMIC DNA]</scope>
</reference>
<dbReference type="GO" id="GO:0035371">
    <property type="term" value="C:microtubule plus-end"/>
    <property type="evidence" value="ECO:0007669"/>
    <property type="project" value="TreeGrafter"/>
</dbReference>
<dbReference type="SMART" id="SM01052">
    <property type="entry name" value="CAP_GLY"/>
    <property type="match status" value="1"/>
</dbReference>
<dbReference type="PROSITE" id="PS00845">
    <property type="entry name" value="CAP_GLY_1"/>
    <property type="match status" value="1"/>
</dbReference>